<dbReference type="PANTHER" id="PTHR43364:SF6">
    <property type="entry name" value="OXIDOREDUCTASE-RELATED"/>
    <property type="match status" value="1"/>
</dbReference>
<dbReference type="Proteomes" id="UP000567795">
    <property type="component" value="Unassembled WGS sequence"/>
</dbReference>
<dbReference type="Gene3D" id="3.20.20.100">
    <property type="entry name" value="NADP-dependent oxidoreductase domain"/>
    <property type="match status" value="1"/>
</dbReference>
<keyword evidence="3" id="KW-1185">Reference proteome</keyword>
<protein>
    <submittedName>
        <fullName evidence="2">Aryl-alcohol dehydrogenase-like predicted oxidoreductase</fullName>
    </submittedName>
</protein>
<feature type="domain" description="NADP-dependent oxidoreductase" evidence="1">
    <location>
        <begin position="28"/>
        <end position="331"/>
    </location>
</feature>
<dbReference type="InterPro" id="IPR050523">
    <property type="entry name" value="AKR_Detox_Biosynth"/>
</dbReference>
<dbReference type="PANTHER" id="PTHR43364">
    <property type="entry name" value="NADH-SPECIFIC METHYLGLYOXAL REDUCTASE-RELATED"/>
    <property type="match status" value="1"/>
</dbReference>
<dbReference type="InterPro" id="IPR036812">
    <property type="entry name" value="NAD(P)_OxRdtase_dom_sf"/>
</dbReference>
<evidence type="ECO:0000313" key="2">
    <source>
        <dbReference type="EMBL" id="NYI03614.1"/>
    </source>
</evidence>
<dbReference type="Pfam" id="PF00248">
    <property type="entry name" value="Aldo_ket_red"/>
    <property type="match status" value="1"/>
</dbReference>
<dbReference type="AlphaFoldDB" id="A0A852ZRY2"/>
<dbReference type="InterPro" id="IPR023210">
    <property type="entry name" value="NADP_OxRdtase_dom"/>
</dbReference>
<reference evidence="2 3" key="1">
    <citation type="submission" date="2020-07" db="EMBL/GenBank/DDBJ databases">
        <title>Sequencing the genomes of 1000 actinobacteria strains.</title>
        <authorList>
            <person name="Klenk H.-P."/>
        </authorList>
    </citation>
    <scope>NUCLEOTIDE SEQUENCE [LARGE SCALE GENOMIC DNA]</scope>
    <source>
        <strain evidence="2 3">DSM 42178</strain>
    </source>
</reference>
<dbReference type="SUPFAM" id="SSF51430">
    <property type="entry name" value="NAD(P)-linked oxidoreductase"/>
    <property type="match status" value="1"/>
</dbReference>
<sequence length="335" mass="36063">MRQIVLPPSDTAADAASANPGGELAVSELCLGAMPFGTTVDEKTSFAILDRFAEAGGTFVDTANNYAFWINGTQGGESETVVGAWLADRGVRDRMVIATKCGARPRHPGGGLEDMEGLSRDVVRQAIAGSLERLGTDRVDLFYPHVDDRSVPLEATVRALAELVTEGSVRALGCSNHAVWRMERARAIAEREGLPGFRAVQQRYSYLAPRTEVPLPEGGHRHASPETLDWLTDRGLPLVAYTSLLFGAYDRTDKELSPAYNHPGTAARLATVREVATECGAKPGQVVLAWLRAHRPTVIPLIGVSSVAQLDDALASLDLELSQDQHDRLNDAGRS</sequence>
<dbReference type="GO" id="GO:0005829">
    <property type="term" value="C:cytosol"/>
    <property type="evidence" value="ECO:0007669"/>
    <property type="project" value="TreeGrafter"/>
</dbReference>
<accession>A0A852ZRY2</accession>
<organism evidence="2 3">
    <name type="scientific">Allostreptomyces psammosilenae</name>
    <dbReference type="NCBI Taxonomy" id="1892865"/>
    <lineage>
        <taxon>Bacteria</taxon>
        <taxon>Bacillati</taxon>
        <taxon>Actinomycetota</taxon>
        <taxon>Actinomycetes</taxon>
        <taxon>Kitasatosporales</taxon>
        <taxon>Streptomycetaceae</taxon>
        <taxon>Allostreptomyces</taxon>
    </lineage>
</organism>
<comment type="caution">
    <text evidence="2">The sequence shown here is derived from an EMBL/GenBank/DDBJ whole genome shotgun (WGS) entry which is preliminary data.</text>
</comment>
<dbReference type="RefSeq" id="WP_179812635.1">
    <property type="nucleotide sequence ID" value="NZ_JACBZD010000001.1"/>
</dbReference>
<name>A0A852ZRY2_9ACTN</name>
<proteinExistence type="predicted"/>
<gene>
    <name evidence="2" type="ORF">FHU37_000557</name>
</gene>
<evidence type="ECO:0000259" key="1">
    <source>
        <dbReference type="Pfam" id="PF00248"/>
    </source>
</evidence>
<dbReference type="EMBL" id="JACBZD010000001">
    <property type="protein sequence ID" value="NYI03614.1"/>
    <property type="molecule type" value="Genomic_DNA"/>
</dbReference>
<evidence type="ECO:0000313" key="3">
    <source>
        <dbReference type="Proteomes" id="UP000567795"/>
    </source>
</evidence>